<dbReference type="Proteomes" id="UP001501556">
    <property type="component" value="Unassembled WGS sequence"/>
</dbReference>
<dbReference type="InterPro" id="IPR018669">
    <property type="entry name" value="Toxin_HigB"/>
</dbReference>
<keyword evidence="2" id="KW-1185">Reference proteome</keyword>
<dbReference type="RefSeq" id="WP_345120732.1">
    <property type="nucleotide sequence ID" value="NZ_BAABDI010000002.1"/>
</dbReference>
<evidence type="ECO:0000313" key="2">
    <source>
        <dbReference type="Proteomes" id="UP001501556"/>
    </source>
</evidence>
<name>A0ABP7P8M9_9BACT</name>
<sequence length="110" mass="12587">MKVHLIKRQTVEDYTAQHARSRSSFALWLTAVKYADWNTPADIQQTFGAADLLGNGSNRVVFDIGGNNYRLIASYSFGQHQVHLFICWLGTHAEYDKLCAKNRQYTVTLY</sequence>
<reference evidence="2" key="1">
    <citation type="journal article" date="2019" name="Int. J. Syst. Evol. Microbiol.">
        <title>The Global Catalogue of Microorganisms (GCM) 10K type strain sequencing project: providing services to taxonomists for standard genome sequencing and annotation.</title>
        <authorList>
            <consortium name="The Broad Institute Genomics Platform"/>
            <consortium name="The Broad Institute Genome Sequencing Center for Infectious Disease"/>
            <person name="Wu L."/>
            <person name="Ma J."/>
        </authorList>
    </citation>
    <scope>NUCLEOTIDE SEQUENCE [LARGE SCALE GENOMIC DNA]</scope>
    <source>
        <strain evidence="2">JCM 17217</strain>
    </source>
</reference>
<comment type="caution">
    <text evidence="1">The sequence shown here is derived from an EMBL/GenBank/DDBJ whole genome shotgun (WGS) entry which is preliminary data.</text>
</comment>
<dbReference type="Pfam" id="PF09907">
    <property type="entry name" value="HigB_toxin"/>
    <property type="match status" value="1"/>
</dbReference>
<gene>
    <name evidence="1" type="ORF">GCM10022407_05490</name>
</gene>
<protein>
    <submittedName>
        <fullName evidence="1">Type II toxin-antitoxin system HigB family toxin</fullName>
    </submittedName>
</protein>
<accession>A0ABP7P8M9</accession>
<evidence type="ECO:0000313" key="1">
    <source>
        <dbReference type="EMBL" id="GAA3961492.1"/>
    </source>
</evidence>
<dbReference type="EMBL" id="BAABDI010000002">
    <property type="protein sequence ID" value="GAA3961492.1"/>
    <property type="molecule type" value="Genomic_DNA"/>
</dbReference>
<proteinExistence type="predicted"/>
<organism evidence="1 2">
    <name type="scientific">Hymenobacter antarcticus</name>
    <dbReference type="NCBI Taxonomy" id="486270"/>
    <lineage>
        <taxon>Bacteria</taxon>
        <taxon>Pseudomonadati</taxon>
        <taxon>Bacteroidota</taxon>
        <taxon>Cytophagia</taxon>
        <taxon>Cytophagales</taxon>
        <taxon>Hymenobacteraceae</taxon>
        <taxon>Hymenobacter</taxon>
    </lineage>
</organism>